<protein>
    <recommendedName>
        <fullName evidence="1">BTB domain-containing protein</fullName>
    </recommendedName>
</protein>
<dbReference type="InterPro" id="IPR011333">
    <property type="entry name" value="SKP1/BTB/POZ_sf"/>
</dbReference>
<dbReference type="Pfam" id="PF00651">
    <property type="entry name" value="BTB"/>
    <property type="match status" value="1"/>
</dbReference>
<dbReference type="OrthoDB" id="3184970at2759"/>
<gene>
    <name evidence="2" type="ORF">FIBSPDRAFT_684698</name>
</gene>
<organism evidence="2 3">
    <name type="scientific">Athelia psychrophila</name>
    <dbReference type="NCBI Taxonomy" id="1759441"/>
    <lineage>
        <taxon>Eukaryota</taxon>
        <taxon>Fungi</taxon>
        <taxon>Dikarya</taxon>
        <taxon>Basidiomycota</taxon>
        <taxon>Agaricomycotina</taxon>
        <taxon>Agaricomycetes</taxon>
        <taxon>Agaricomycetidae</taxon>
        <taxon>Atheliales</taxon>
        <taxon>Atheliaceae</taxon>
        <taxon>Athelia</taxon>
    </lineage>
</organism>
<evidence type="ECO:0000259" key="1">
    <source>
        <dbReference type="Pfam" id="PF00651"/>
    </source>
</evidence>
<name>A0A165WWI9_9AGAM</name>
<keyword evidence="3" id="KW-1185">Reference proteome</keyword>
<feature type="non-terminal residue" evidence="2">
    <location>
        <position position="168"/>
    </location>
</feature>
<dbReference type="InterPro" id="IPR000210">
    <property type="entry name" value="BTB/POZ_dom"/>
</dbReference>
<dbReference type="SUPFAM" id="SSF54695">
    <property type="entry name" value="POZ domain"/>
    <property type="match status" value="1"/>
</dbReference>
<proteinExistence type="predicted"/>
<dbReference type="EMBL" id="KV417734">
    <property type="protein sequence ID" value="KZP07976.1"/>
    <property type="molecule type" value="Genomic_DNA"/>
</dbReference>
<dbReference type="Proteomes" id="UP000076532">
    <property type="component" value="Unassembled WGS sequence"/>
</dbReference>
<feature type="non-terminal residue" evidence="2">
    <location>
        <position position="1"/>
    </location>
</feature>
<dbReference type="Gene3D" id="3.30.710.10">
    <property type="entry name" value="Potassium Channel Kv1.1, Chain A"/>
    <property type="match status" value="1"/>
</dbReference>
<accession>A0A165WWI9</accession>
<reference evidence="2 3" key="1">
    <citation type="journal article" date="2016" name="Mol. Biol. Evol.">
        <title>Comparative Genomics of Early-Diverging Mushroom-Forming Fungi Provides Insights into the Origins of Lignocellulose Decay Capabilities.</title>
        <authorList>
            <person name="Nagy L.G."/>
            <person name="Riley R."/>
            <person name="Tritt A."/>
            <person name="Adam C."/>
            <person name="Daum C."/>
            <person name="Floudas D."/>
            <person name="Sun H."/>
            <person name="Yadav J.S."/>
            <person name="Pangilinan J."/>
            <person name="Larsson K.H."/>
            <person name="Matsuura K."/>
            <person name="Barry K."/>
            <person name="Labutti K."/>
            <person name="Kuo R."/>
            <person name="Ohm R.A."/>
            <person name="Bhattacharya S.S."/>
            <person name="Shirouzu T."/>
            <person name="Yoshinaga Y."/>
            <person name="Martin F.M."/>
            <person name="Grigoriev I.V."/>
            <person name="Hibbett D.S."/>
        </authorList>
    </citation>
    <scope>NUCLEOTIDE SEQUENCE [LARGE SCALE GENOMIC DNA]</scope>
    <source>
        <strain evidence="2 3">CBS 109695</strain>
    </source>
</reference>
<sequence>ADSDVTFRSCDGILFKLHSANLKATSEGFSPPEGTSSQEEIVSLTEDGDTLELLFQYIYPQRYPDPKDIEFALLAKLAEAAEKYQVYTAMLVCHIRMGSMMYALRHGYADLMDKSEKKSLEVSQTLAFESFTPEVYIAWTRYYAQWMDLFAHLVNLIVATPPHSHSAN</sequence>
<feature type="domain" description="BTB" evidence="1">
    <location>
        <begin position="3"/>
        <end position="94"/>
    </location>
</feature>
<evidence type="ECO:0000313" key="2">
    <source>
        <dbReference type="EMBL" id="KZP07976.1"/>
    </source>
</evidence>
<evidence type="ECO:0000313" key="3">
    <source>
        <dbReference type="Proteomes" id="UP000076532"/>
    </source>
</evidence>
<dbReference type="AlphaFoldDB" id="A0A165WWI9"/>